<comment type="caution">
    <text evidence="3">The sequence shown here is derived from an EMBL/GenBank/DDBJ whole genome shotgun (WGS) entry which is preliminary data.</text>
</comment>
<gene>
    <name evidence="3" type="ORF">H9846_01935</name>
</gene>
<reference evidence="3" key="1">
    <citation type="journal article" date="2021" name="PeerJ">
        <title>Extensive microbial diversity within the chicken gut microbiome revealed by metagenomics and culture.</title>
        <authorList>
            <person name="Gilroy R."/>
            <person name="Ravi A."/>
            <person name="Getino M."/>
            <person name="Pursley I."/>
            <person name="Horton D.L."/>
            <person name="Alikhan N.F."/>
            <person name="Baker D."/>
            <person name="Gharbi K."/>
            <person name="Hall N."/>
            <person name="Watson M."/>
            <person name="Adriaenssens E.M."/>
            <person name="Foster-Nyarko E."/>
            <person name="Jarju S."/>
            <person name="Secka A."/>
            <person name="Antonio M."/>
            <person name="Oren A."/>
            <person name="Chaudhuri R.R."/>
            <person name="La Ragione R."/>
            <person name="Hildebrand F."/>
            <person name="Pallen M.J."/>
        </authorList>
    </citation>
    <scope>NUCLEOTIDE SEQUENCE</scope>
    <source>
        <strain evidence="3">ChiHecec2B26-7398</strain>
    </source>
</reference>
<feature type="domain" description="Replication-associated protein ORF2/G2P" evidence="2">
    <location>
        <begin position="83"/>
        <end position="195"/>
    </location>
</feature>
<organism evidence="3 4">
    <name type="scientific">Candidatus Gemmiger excrementipullorum</name>
    <dbReference type="NCBI Taxonomy" id="2838610"/>
    <lineage>
        <taxon>Bacteria</taxon>
        <taxon>Bacillati</taxon>
        <taxon>Bacillota</taxon>
        <taxon>Clostridia</taxon>
        <taxon>Eubacteriales</taxon>
        <taxon>Gemmiger</taxon>
    </lineage>
</organism>
<accession>A0A9D1XZ57</accession>
<evidence type="ECO:0000259" key="2">
    <source>
        <dbReference type="Pfam" id="PF23343"/>
    </source>
</evidence>
<proteinExistence type="predicted"/>
<dbReference type="Proteomes" id="UP000886751">
    <property type="component" value="Unassembled WGS sequence"/>
</dbReference>
<dbReference type="Pfam" id="PF23343">
    <property type="entry name" value="REP_ORF2-G2P"/>
    <property type="match status" value="1"/>
</dbReference>
<protein>
    <recommendedName>
        <fullName evidence="2">Replication-associated protein ORF2/G2P domain-containing protein</fullName>
    </recommendedName>
</protein>
<dbReference type="EMBL" id="DXEI01000032">
    <property type="protein sequence ID" value="HIX94198.1"/>
    <property type="molecule type" value="Genomic_DNA"/>
</dbReference>
<evidence type="ECO:0000313" key="3">
    <source>
        <dbReference type="EMBL" id="HIX94198.1"/>
    </source>
</evidence>
<feature type="region of interest" description="Disordered" evidence="1">
    <location>
        <begin position="28"/>
        <end position="56"/>
    </location>
</feature>
<reference evidence="3" key="2">
    <citation type="submission" date="2021-04" db="EMBL/GenBank/DDBJ databases">
        <authorList>
            <person name="Gilroy R."/>
        </authorList>
    </citation>
    <scope>NUCLEOTIDE SEQUENCE</scope>
    <source>
        <strain evidence="3">ChiHecec2B26-7398</strain>
    </source>
</reference>
<name>A0A9D1XZ57_9FIRM</name>
<feature type="compositionally biased region" description="Basic and acidic residues" evidence="1">
    <location>
        <begin position="32"/>
        <end position="43"/>
    </location>
</feature>
<evidence type="ECO:0000313" key="4">
    <source>
        <dbReference type="Proteomes" id="UP000886751"/>
    </source>
</evidence>
<dbReference type="AlphaFoldDB" id="A0A9D1XZ57"/>
<evidence type="ECO:0000256" key="1">
    <source>
        <dbReference type="SAM" id="MobiDB-lite"/>
    </source>
</evidence>
<sequence>MKTYQRERRYLCGRSARAAQYQEVEIYPLPTRDPRSRELDRQHAQAPPFRGTPKAQANHNAKMARKWFHRLAVSNFDRTDTHTTLTYDAEHRPADPDAAWRDFRNWVRHLREKCRAADVPKPELLAVMEWQDADAETGKKAVAPHFHVLLRCGLSRDEIEACWHRKGVPLGRANTDRLQLDKGSLEALANYMLKNPNRKHRYYRSRGIRDPVMPPPRDGRYTRRQVVRLATDSALLHSADYWARKYPGWELNDAEAHYNDYLGWSISLKLRRRPPPKGGGNPCGHCT</sequence>
<dbReference type="InterPro" id="IPR056906">
    <property type="entry name" value="ORF2/G2P_dom"/>
</dbReference>